<sequence length="86" mass="9786">MRRGFRCFEAKERMRHEEASGPCCGAVEARRRCLRGVTPWAPLARSKSNEVTMLRSDLTGSRSCHWITGCDGVACHERRCYDTPIL</sequence>
<protein>
    <submittedName>
        <fullName evidence="1">Uncharacterized protein</fullName>
    </submittedName>
</protein>
<gene>
    <name evidence="1" type="ORF">NDU88_008045</name>
</gene>
<comment type="caution">
    <text evidence="1">The sequence shown here is derived from an EMBL/GenBank/DDBJ whole genome shotgun (WGS) entry which is preliminary data.</text>
</comment>
<dbReference type="AlphaFoldDB" id="A0AAV7NY27"/>
<reference evidence="1" key="1">
    <citation type="journal article" date="2022" name="bioRxiv">
        <title>Sequencing and chromosome-scale assembly of the giantPleurodeles waltlgenome.</title>
        <authorList>
            <person name="Brown T."/>
            <person name="Elewa A."/>
            <person name="Iarovenko S."/>
            <person name="Subramanian E."/>
            <person name="Araus A.J."/>
            <person name="Petzold A."/>
            <person name="Susuki M."/>
            <person name="Suzuki K.-i.T."/>
            <person name="Hayashi T."/>
            <person name="Toyoda A."/>
            <person name="Oliveira C."/>
            <person name="Osipova E."/>
            <person name="Leigh N.D."/>
            <person name="Simon A."/>
            <person name="Yun M.H."/>
        </authorList>
    </citation>
    <scope>NUCLEOTIDE SEQUENCE</scope>
    <source>
        <strain evidence="1">20211129_DDA</strain>
        <tissue evidence="1">Liver</tissue>
    </source>
</reference>
<dbReference type="Proteomes" id="UP001066276">
    <property type="component" value="Chromosome 8"/>
</dbReference>
<keyword evidence="2" id="KW-1185">Reference proteome</keyword>
<evidence type="ECO:0000313" key="1">
    <source>
        <dbReference type="EMBL" id="KAJ1119860.1"/>
    </source>
</evidence>
<proteinExistence type="predicted"/>
<organism evidence="1 2">
    <name type="scientific">Pleurodeles waltl</name>
    <name type="common">Iberian ribbed newt</name>
    <dbReference type="NCBI Taxonomy" id="8319"/>
    <lineage>
        <taxon>Eukaryota</taxon>
        <taxon>Metazoa</taxon>
        <taxon>Chordata</taxon>
        <taxon>Craniata</taxon>
        <taxon>Vertebrata</taxon>
        <taxon>Euteleostomi</taxon>
        <taxon>Amphibia</taxon>
        <taxon>Batrachia</taxon>
        <taxon>Caudata</taxon>
        <taxon>Salamandroidea</taxon>
        <taxon>Salamandridae</taxon>
        <taxon>Pleurodelinae</taxon>
        <taxon>Pleurodeles</taxon>
    </lineage>
</organism>
<dbReference type="EMBL" id="JANPWB010000012">
    <property type="protein sequence ID" value="KAJ1119860.1"/>
    <property type="molecule type" value="Genomic_DNA"/>
</dbReference>
<evidence type="ECO:0000313" key="2">
    <source>
        <dbReference type="Proteomes" id="UP001066276"/>
    </source>
</evidence>
<name>A0AAV7NY27_PLEWA</name>
<accession>A0AAV7NY27</accession>